<proteinExistence type="predicted"/>
<accession>A0A821X3T4</accession>
<protein>
    <submittedName>
        <fullName evidence="1">Uncharacterized protein</fullName>
    </submittedName>
</protein>
<dbReference type="OrthoDB" id="7340563at2759"/>
<comment type="caution">
    <text evidence="1">The sequence shown here is derived from an EMBL/GenBank/DDBJ whole genome shotgun (WGS) entry which is preliminary data.</text>
</comment>
<evidence type="ECO:0000313" key="1">
    <source>
        <dbReference type="EMBL" id="CAF4933855.1"/>
    </source>
</evidence>
<evidence type="ECO:0000313" key="2">
    <source>
        <dbReference type="Proteomes" id="UP000663880"/>
    </source>
</evidence>
<name>A0A821X3T4_9NEOP</name>
<sequence>MIISVLVARARGSAQLAATFRRPSESVRSERLSEKRAAPASAVNELTLTNAPFGIVRGKTGGLAHTARRCSTNRGPSRHSLRPFWRESLPAFSVWRECRSASACHGFSVTF</sequence>
<reference evidence="1" key="1">
    <citation type="submission" date="2021-02" db="EMBL/GenBank/DDBJ databases">
        <authorList>
            <person name="Steward A R."/>
        </authorList>
    </citation>
    <scope>NUCLEOTIDE SEQUENCE</scope>
</reference>
<dbReference type="Proteomes" id="UP000663880">
    <property type="component" value="Unassembled WGS sequence"/>
</dbReference>
<dbReference type="EMBL" id="CAJOBZ010000063">
    <property type="protein sequence ID" value="CAF4933855.1"/>
    <property type="molecule type" value="Genomic_DNA"/>
</dbReference>
<organism evidence="1 2">
    <name type="scientific">Pieris macdunnoughi</name>
    <dbReference type="NCBI Taxonomy" id="345717"/>
    <lineage>
        <taxon>Eukaryota</taxon>
        <taxon>Metazoa</taxon>
        <taxon>Ecdysozoa</taxon>
        <taxon>Arthropoda</taxon>
        <taxon>Hexapoda</taxon>
        <taxon>Insecta</taxon>
        <taxon>Pterygota</taxon>
        <taxon>Neoptera</taxon>
        <taxon>Endopterygota</taxon>
        <taxon>Lepidoptera</taxon>
        <taxon>Glossata</taxon>
        <taxon>Ditrysia</taxon>
        <taxon>Papilionoidea</taxon>
        <taxon>Pieridae</taxon>
        <taxon>Pierinae</taxon>
        <taxon>Pieris</taxon>
    </lineage>
</organism>
<keyword evidence="2" id="KW-1185">Reference proteome</keyword>
<gene>
    <name evidence="1" type="ORF">PMACD_LOCUS14086</name>
</gene>
<dbReference type="AlphaFoldDB" id="A0A821X3T4"/>